<dbReference type="EMBL" id="JAJEQF010000039">
    <property type="protein sequence ID" value="MCC2168567.1"/>
    <property type="molecule type" value="Genomic_DNA"/>
</dbReference>
<dbReference type="Pfam" id="PF04473">
    <property type="entry name" value="DUF553"/>
    <property type="match status" value="1"/>
</dbReference>
<protein>
    <recommendedName>
        <fullName evidence="1">Transglutaminase-like domain-containing protein</fullName>
    </recommendedName>
</protein>
<dbReference type="InterPro" id="IPR052557">
    <property type="entry name" value="CAP/Cytokinesis_protein"/>
</dbReference>
<reference evidence="2 3" key="1">
    <citation type="submission" date="2021-10" db="EMBL/GenBank/DDBJ databases">
        <title>Anaerobic single-cell dispensing facilitates the cultivation of human gut bacteria.</title>
        <authorList>
            <person name="Afrizal A."/>
        </authorList>
    </citation>
    <scope>NUCLEOTIDE SEQUENCE [LARGE SCALE GENOMIC DNA]</scope>
    <source>
        <strain evidence="2 3">CLA-AA-H244</strain>
    </source>
</reference>
<dbReference type="GO" id="GO:0005737">
    <property type="term" value="C:cytoplasm"/>
    <property type="evidence" value="ECO:0007669"/>
    <property type="project" value="TreeGrafter"/>
</dbReference>
<dbReference type="PANTHER" id="PTHR46333">
    <property type="entry name" value="CYTOKINESIS PROTEIN 3"/>
    <property type="match status" value="1"/>
</dbReference>
<proteinExistence type="predicted"/>
<keyword evidence="3" id="KW-1185">Reference proteome</keyword>
<evidence type="ECO:0000313" key="3">
    <source>
        <dbReference type="Proteomes" id="UP001199355"/>
    </source>
</evidence>
<accession>A0AAE3AZP0</accession>
<dbReference type="InterPro" id="IPR007562">
    <property type="entry name" value="Transglutaminase-like_domain"/>
</dbReference>
<dbReference type="PANTHER" id="PTHR46333:SF2">
    <property type="entry name" value="CYTOKINESIS PROTEIN 3"/>
    <property type="match status" value="1"/>
</dbReference>
<dbReference type="Proteomes" id="UP001199355">
    <property type="component" value="Unassembled WGS sequence"/>
</dbReference>
<dbReference type="Gene3D" id="3.10.620.30">
    <property type="match status" value="1"/>
</dbReference>
<name>A0AAE3AZP0_9FIRM</name>
<evidence type="ECO:0000259" key="1">
    <source>
        <dbReference type="Pfam" id="PF04473"/>
    </source>
</evidence>
<dbReference type="RefSeq" id="WP_308728772.1">
    <property type="nucleotide sequence ID" value="NZ_JAJEQF010000039.1"/>
</dbReference>
<feature type="domain" description="Transglutaminase-like" evidence="1">
    <location>
        <begin position="116"/>
        <end position="207"/>
    </location>
</feature>
<dbReference type="InterPro" id="IPR038765">
    <property type="entry name" value="Papain-like_cys_pep_sf"/>
</dbReference>
<dbReference type="AlphaFoldDB" id="A0AAE3AZP0"/>
<gene>
    <name evidence="2" type="ORF">LKD45_12850</name>
</gene>
<comment type="caution">
    <text evidence="2">The sequence shown here is derived from an EMBL/GenBank/DDBJ whole genome shotgun (WGS) entry which is preliminary data.</text>
</comment>
<organism evidence="2 3">
    <name type="scientific">Gallintestinimicrobium propionicum</name>
    <dbReference type="NCBI Taxonomy" id="2981770"/>
    <lineage>
        <taxon>Bacteria</taxon>
        <taxon>Bacillati</taxon>
        <taxon>Bacillota</taxon>
        <taxon>Clostridia</taxon>
        <taxon>Lachnospirales</taxon>
        <taxon>Lachnospiraceae</taxon>
        <taxon>Gallintestinimicrobium</taxon>
    </lineage>
</organism>
<evidence type="ECO:0000313" key="2">
    <source>
        <dbReference type="EMBL" id="MCC2168567.1"/>
    </source>
</evidence>
<dbReference type="SUPFAM" id="SSF54001">
    <property type="entry name" value="Cysteine proteinases"/>
    <property type="match status" value="1"/>
</dbReference>
<sequence length="334" mass="39158">MIDYYYEQLNFTERRIYKSIYVSIVNKESYVYIAHIKKENLEKIYIGISYDHPEIYYVDFSTVNYEIDSCRIRLIFEYLFSRGILAIIENKTNQEIERIVSAMSSNSGKGIIQIEKSIHDYMVNSISYDYEALRNKSMNRCSFNIYGVINNRLAVCEGIAKFVKLTLNKLGIECFICGGKCTLENEKIEDHAWNIIKIEEDYYHIDVTWDIRKDDAQNKRIVSYDYFNLDDANISRDHFDFNMSFECTSMLYNYHAIMGRFISGKKQLIQLLSDGLALGKNFSFRIKRTINTPDNIDDIVVETFNESVKYNGINGKQYYLSANKSQLTYYVTVG</sequence>